<dbReference type="InterPro" id="IPR014710">
    <property type="entry name" value="RmlC-like_jellyroll"/>
</dbReference>
<dbReference type="PROSITE" id="PS50042">
    <property type="entry name" value="CNMP_BINDING_3"/>
    <property type="match status" value="1"/>
</dbReference>
<dbReference type="Proteomes" id="UP000236340">
    <property type="component" value="Unassembled WGS sequence"/>
</dbReference>
<dbReference type="CDD" id="cd00038">
    <property type="entry name" value="CAP_ED"/>
    <property type="match status" value="1"/>
</dbReference>
<dbReference type="Gene3D" id="2.60.120.10">
    <property type="entry name" value="Jelly Rolls"/>
    <property type="match status" value="1"/>
</dbReference>
<comment type="caution">
    <text evidence="2">The sequence shown here is derived from an EMBL/GenBank/DDBJ whole genome shotgun (WGS) entry which is preliminary data.</text>
</comment>
<organism evidence="2 3">
    <name type="scientific">Geothermobacter hydrogeniphilus</name>
    <dbReference type="NCBI Taxonomy" id="1969733"/>
    <lineage>
        <taxon>Bacteria</taxon>
        <taxon>Pseudomonadati</taxon>
        <taxon>Thermodesulfobacteriota</taxon>
        <taxon>Desulfuromonadia</taxon>
        <taxon>Desulfuromonadales</taxon>
        <taxon>Geothermobacteraceae</taxon>
        <taxon>Geothermobacter</taxon>
    </lineage>
</organism>
<gene>
    <name evidence="2" type="ORF">C2E25_09320</name>
</gene>
<feature type="domain" description="Cyclic nucleotide-binding" evidence="1">
    <location>
        <begin position="47"/>
        <end position="151"/>
    </location>
</feature>
<name>A0A2K2H9W4_9BACT</name>
<evidence type="ECO:0000259" key="1">
    <source>
        <dbReference type="PROSITE" id="PS50042"/>
    </source>
</evidence>
<protein>
    <recommendedName>
        <fullName evidence="1">Cyclic nucleotide-binding domain-containing protein</fullName>
    </recommendedName>
</protein>
<dbReference type="SMART" id="SM00100">
    <property type="entry name" value="cNMP"/>
    <property type="match status" value="1"/>
</dbReference>
<dbReference type="EMBL" id="PPFX01000018">
    <property type="protein sequence ID" value="PNU20104.1"/>
    <property type="molecule type" value="Genomic_DNA"/>
</dbReference>
<sequence length="192" mass="21616">MGAPQIFKNRVQAKHSYSLSGINPLIQENGRRESPMTTDIELFRDGLLKDLATDEAEAFLGRCRRKNYPDGRMLFAEQTEADHLYLLISGRIDLQFELPAQKGTATLVTRSPGDAVGWSTMVPPHRYRFAAVCVGPTTVLEIDRPTLQSLFYTNYHLAYIFMRNIAVLSGDRLLRVQEKLATVLGDEAVNGW</sequence>
<evidence type="ECO:0000313" key="2">
    <source>
        <dbReference type="EMBL" id="PNU20104.1"/>
    </source>
</evidence>
<dbReference type="SUPFAM" id="SSF51206">
    <property type="entry name" value="cAMP-binding domain-like"/>
    <property type="match status" value="1"/>
</dbReference>
<accession>A0A2K2H9W4</accession>
<proteinExistence type="predicted"/>
<evidence type="ECO:0000313" key="3">
    <source>
        <dbReference type="Proteomes" id="UP000236340"/>
    </source>
</evidence>
<reference evidence="2 3" key="1">
    <citation type="journal article" date="2018" name="Genome Announc.">
        <title>Genome Sequence of Geothermobacter sp. HR-1 Iron Reducer from the Loihi Seamount.</title>
        <authorList>
            <person name="Smith H."/>
            <person name="Abuyen K."/>
            <person name="Tremblay J."/>
            <person name="Savalia P."/>
            <person name="Perez-Rodriguez I."/>
            <person name="Emerson D."/>
            <person name="Tully B."/>
            <person name="Amend J."/>
        </authorList>
    </citation>
    <scope>NUCLEOTIDE SEQUENCE [LARGE SCALE GENOMIC DNA]</scope>
    <source>
        <strain evidence="2 3">HR-1</strain>
    </source>
</reference>
<dbReference type="Pfam" id="PF00027">
    <property type="entry name" value="cNMP_binding"/>
    <property type="match status" value="1"/>
</dbReference>
<dbReference type="InterPro" id="IPR018490">
    <property type="entry name" value="cNMP-bd_dom_sf"/>
</dbReference>
<dbReference type="AlphaFoldDB" id="A0A2K2H9W4"/>
<dbReference type="InterPro" id="IPR000595">
    <property type="entry name" value="cNMP-bd_dom"/>
</dbReference>